<protein>
    <submittedName>
        <fullName evidence="2">Uncharacterized protein</fullName>
    </submittedName>
</protein>
<dbReference type="AlphaFoldDB" id="A0A3P7J178"/>
<proteinExistence type="predicted"/>
<feature type="compositionally biased region" description="Basic and acidic residues" evidence="1">
    <location>
        <begin position="293"/>
        <end position="302"/>
    </location>
</feature>
<dbReference type="Proteomes" id="UP000270094">
    <property type="component" value="Unassembled WGS sequence"/>
</dbReference>
<keyword evidence="3" id="KW-1185">Reference proteome</keyword>
<gene>
    <name evidence="2" type="ORF">SVUK_LOCUS6692</name>
</gene>
<reference evidence="2 3" key="1">
    <citation type="submission" date="2018-11" db="EMBL/GenBank/DDBJ databases">
        <authorList>
            <consortium name="Pathogen Informatics"/>
        </authorList>
    </citation>
    <scope>NUCLEOTIDE SEQUENCE [LARGE SCALE GENOMIC DNA]</scope>
</reference>
<dbReference type="EMBL" id="UYYB01021629">
    <property type="protein sequence ID" value="VDM71694.1"/>
    <property type="molecule type" value="Genomic_DNA"/>
</dbReference>
<evidence type="ECO:0000313" key="3">
    <source>
        <dbReference type="Proteomes" id="UP000270094"/>
    </source>
</evidence>
<feature type="non-terminal residue" evidence="2">
    <location>
        <position position="1"/>
    </location>
</feature>
<feature type="region of interest" description="Disordered" evidence="1">
    <location>
        <begin position="293"/>
        <end position="328"/>
    </location>
</feature>
<feature type="compositionally biased region" description="Basic and acidic residues" evidence="1">
    <location>
        <begin position="222"/>
        <end position="243"/>
    </location>
</feature>
<evidence type="ECO:0000256" key="1">
    <source>
        <dbReference type="SAM" id="MobiDB-lite"/>
    </source>
</evidence>
<feature type="compositionally biased region" description="Basic and acidic residues" evidence="1">
    <location>
        <begin position="397"/>
        <end position="414"/>
    </location>
</feature>
<feature type="region of interest" description="Disordered" evidence="1">
    <location>
        <begin position="201"/>
        <end position="245"/>
    </location>
</feature>
<sequence>PSTKIPTVPPTVLPVPEKTKSKKVEPKKPSTEAPAVLPSVLQPKVVEEIELRLEPKKPGTVSAVPLPLKIVEPAVLQTAVLASAGEEKAKKAKPAFFSAKTRPATVSTPKLVEEQLKKLESESPSKAPAIGLPTVLPLRIEDKIKPEKLEPKIPSAEAPAEVSLTVLQPKAIEEIKPMKLESEKPSTETVVPPVIQPVVGKIKPKKLQPKKSGTEAPVAESPRAEPGAKEEKPKKLKPERSHTEAATVVLSSVLQPKVAEEIKPKKHVAEIPRTVAVIPLTAFAPKVVGETKMIKPEPRKPSTDTPVDAPVTVLPPTTEEVKMGKPRRPSAEAVAIDLPVAPLPQAAIKEREERITIVISSKFIEQKRLKKHEPKRLRTQHAIPPSAISPRVMEGGIQEHLKTPKPERRGTEVQ</sequence>
<feature type="non-terminal residue" evidence="2">
    <location>
        <position position="414"/>
    </location>
</feature>
<feature type="region of interest" description="Disordered" evidence="1">
    <location>
        <begin position="1"/>
        <end position="36"/>
    </location>
</feature>
<feature type="compositionally biased region" description="Basic residues" evidence="1">
    <location>
        <begin position="370"/>
        <end position="379"/>
    </location>
</feature>
<name>A0A3P7J178_STRVU</name>
<accession>A0A3P7J178</accession>
<evidence type="ECO:0000313" key="2">
    <source>
        <dbReference type="EMBL" id="VDM71694.1"/>
    </source>
</evidence>
<feature type="region of interest" description="Disordered" evidence="1">
    <location>
        <begin position="370"/>
        <end position="414"/>
    </location>
</feature>
<organism evidence="2 3">
    <name type="scientific">Strongylus vulgaris</name>
    <name type="common">Blood worm</name>
    <dbReference type="NCBI Taxonomy" id="40348"/>
    <lineage>
        <taxon>Eukaryota</taxon>
        <taxon>Metazoa</taxon>
        <taxon>Ecdysozoa</taxon>
        <taxon>Nematoda</taxon>
        <taxon>Chromadorea</taxon>
        <taxon>Rhabditida</taxon>
        <taxon>Rhabditina</taxon>
        <taxon>Rhabditomorpha</taxon>
        <taxon>Strongyloidea</taxon>
        <taxon>Strongylidae</taxon>
        <taxon>Strongylus</taxon>
    </lineage>
</organism>
<feature type="compositionally biased region" description="Basic and acidic residues" evidence="1">
    <location>
        <begin position="17"/>
        <end position="30"/>
    </location>
</feature>